<protein>
    <recommendedName>
        <fullName evidence="2">protein-tyrosine-phosphatase</fullName>
        <ecNumber evidence="2">3.1.3.48</ecNumber>
    </recommendedName>
</protein>
<dbReference type="InterPro" id="IPR036196">
    <property type="entry name" value="Ptyr_pPase_sf"/>
</dbReference>
<reference evidence="7 8" key="1">
    <citation type="submission" date="2017-08" db="EMBL/GenBank/DDBJ databases">
        <title>Infants hospitalized years apart are colonized by the same room-sourced microbial strains.</title>
        <authorList>
            <person name="Brooks B."/>
            <person name="Olm M.R."/>
            <person name="Firek B.A."/>
            <person name="Baker R."/>
            <person name="Thomas B.C."/>
            <person name="Morowitz M.J."/>
            <person name="Banfield J.F."/>
        </authorList>
    </citation>
    <scope>NUCLEOTIDE SEQUENCE [LARGE SCALE GENOMIC DNA]</scope>
    <source>
        <strain evidence="7">S2_005_003_R2_42</strain>
    </source>
</reference>
<comment type="caution">
    <text evidence="7">The sequence shown here is derived from an EMBL/GenBank/DDBJ whole genome shotgun (WGS) entry which is preliminary data.</text>
</comment>
<dbReference type="Pfam" id="PF01451">
    <property type="entry name" value="LMWPc"/>
    <property type="match status" value="1"/>
</dbReference>
<dbReference type="CDD" id="cd16343">
    <property type="entry name" value="LMWPTP"/>
    <property type="match status" value="1"/>
</dbReference>
<dbReference type="EC" id="3.1.3.48" evidence="2"/>
<dbReference type="Proteomes" id="UP000249046">
    <property type="component" value="Unassembled WGS sequence"/>
</dbReference>
<dbReference type="SUPFAM" id="SSF52788">
    <property type="entry name" value="Phosphotyrosine protein phosphatases I"/>
    <property type="match status" value="1"/>
</dbReference>
<dbReference type="InterPro" id="IPR023485">
    <property type="entry name" value="Ptyr_pPase"/>
</dbReference>
<dbReference type="EMBL" id="QFPO01000014">
    <property type="protein sequence ID" value="PZQ12080.1"/>
    <property type="molecule type" value="Genomic_DNA"/>
</dbReference>
<evidence type="ECO:0000256" key="3">
    <source>
        <dbReference type="ARBA" id="ARBA00022801"/>
    </source>
</evidence>
<feature type="active site" evidence="5">
    <location>
        <position position="6"/>
    </location>
</feature>
<name>A0A2W5MFA5_9GAMM</name>
<proteinExistence type="inferred from homology"/>
<keyword evidence="4" id="KW-0904">Protein phosphatase</keyword>
<evidence type="ECO:0000256" key="2">
    <source>
        <dbReference type="ARBA" id="ARBA00013064"/>
    </source>
</evidence>
<dbReference type="Gene3D" id="3.40.50.2300">
    <property type="match status" value="1"/>
</dbReference>
<evidence type="ECO:0000313" key="8">
    <source>
        <dbReference type="Proteomes" id="UP000249046"/>
    </source>
</evidence>
<evidence type="ECO:0000313" key="7">
    <source>
        <dbReference type="EMBL" id="PZQ12080.1"/>
    </source>
</evidence>
<accession>A0A2W5MFA5</accession>
<evidence type="ECO:0000259" key="6">
    <source>
        <dbReference type="SMART" id="SM00226"/>
    </source>
</evidence>
<dbReference type="SMART" id="SM00226">
    <property type="entry name" value="LMWPc"/>
    <property type="match status" value="1"/>
</dbReference>
<feature type="domain" description="Phosphotyrosine protein phosphatase I" evidence="6">
    <location>
        <begin position="2"/>
        <end position="141"/>
    </location>
</feature>
<evidence type="ECO:0000256" key="5">
    <source>
        <dbReference type="PIRSR" id="PIRSR617867-1"/>
    </source>
</evidence>
<dbReference type="GO" id="GO:0004725">
    <property type="term" value="F:protein tyrosine phosphatase activity"/>
    <property type="evidence" value="ECO:0007669"/>
    <property type="project" value="UniProtKB-EC"/>
</dbReference>
<dbReference type="PANTHER" id="PTHR11717">
    <property type="entry name" value="LOW MOLECULAR WEIGHT PROTEIN TYROSINE PHOSPHATASE"/>
    <property type="match status" value="1"/>
</dbReference>
<dbReference type="PANTHER" id="PTHR11717:SF7">
    <property type="entry name" value="LOW MOLECULAR WEIGHT PHOSPHOTYROSINE PROTEIN PHOSPHATASE"/>
    <property type="match status" value="1"/>
</dbReference>
<evidence type="ECO:0000256" key="1">
    <source>
        <dbReference type="ARBA" id="ARBA00011063"/>
    </source>
</evidence>
<sequence length="150" mass="15864">MGNICRSPTVEAVARVELARAGLAATVASAGTEDYHIGAAADRRAIAVAEAAGYPMAAHRARQIGAADFDDYDHVLAMDAVNLHALERVCPAAARGRVALFLPFAGFAARSDVPDPYYGSQRDFEQVLNLAREGVAALAGRLRRDGGSRR</sequence>
<dbReference type="AlphaFoldDB" id="A0A2W5MFA5"/>
<dbReference type="PRINTS" id="PR00719">
    <property type="entry name" value="LMWPTPASE"/>
</dbReference>
<evidence type="ECO:0000256" key="4">
    <source>
        <dbReference type="ARBA" id="ARBA00022912"/>
    </source>
</evidence>
<gene>
    <name evidence="7" type="ORF">DI564_14055</name>
</gene>
<keyword evidence="3" id="KW-0378">Hydrolase</keyword>
<dbReference type="InterPro" id="IPR050438">
    <property type="entry name" value="LMW_PTPase"/>
</dbReference>
<comment type="similarity">
    <text evidence="1">Belongs to the low molecular weight phosphotyrosine protein phosphatase family.</text>
</comment>
<organism evidence="7 8">
    <name type="scientific">Rhodanobacter denitrificans</name>
    <dbReference type="NCBI Taxonomy" id="666685"/>
    <lineage>
        <taxon>Bacteria</taxon>
        <taxon>Pseudomonadati</taxon>
        <taxon>Pseudomonadota</taxon>
        <taxon>Gammaproteobacteria</taxon>
        <taxon>Lysobacterales</taxon>
        <taxon>Rhodanobacteraceae</taxon>
        <taxon>Rhodanobacter</taxon>
    </lineage>
</organism>
<dbReference type="InterPro" id="IPR017867">
    <property type="entry name" value="Tyr_phospatase_low_mol_wt"/>
</dbReference>
<feature type="active site" description="Proton donor" evidence="5">
    <location>
        <position position="115"/>
    </location>
</feature>